<feature type="transmembrane region" description="Helical" evidence="6">
    <location>
        <begin position="46"/>
        <end position="65"/>
    </location>
</feature>
<dbReference type="BioCyc" id="SCEL448385:SCE_RS16155-MONOMER"/>
<evidence type="ECO:0000256" key="1">
    <source>
        <dbReference type="ARBA" id="ARBA00004141"/>
    </source>
</evidence>
<dbReference type="PANTHER" id="PTHR23291">
    <property type="entry name" value="BAX INHIBITOR-RELATED"/>
    <property type="match status" value="1"/>
</dbReference>
<dbReference type="Proteomes" id="UP000002139">
    <property type="component" value="Chromosome"/>
</dbReference>
<dbReference type="PANTHER" id="PTHR23291:SF50">
    <property type="entry name" value="PROTEIN LIFEGUARD 4"/>
    <property type="match status" value="1"/>
</dbReference>
<evidence type="ECO:0000256" key="4">
    <source>
        <dbReference type="ARBA" id="ARBA00022989"/>
    </source>
</evidence>
<feature type="transmembrane region" description="Helical" evidence="6">
    <location>
        <begin position="136"/>
        <end position="157"/>
    </location>
</feature>
<dbReference type="HOGENOM" id="CLU_1208143_0_0_7"/>
<dbReference type="InterPro" id="IPR006214">
    <property type="entry name" value="Bax_inhibitor_1-related"/>
</dbReference>
<evidence type="ECO:0000256" key="5">
    <source>
        <dbReference type="ARBA" id="ARBA00023136"/>
    </source>
</evidence>
<sequence>MRRASRARVEAYQRGNMDQNYVGYGTRSSVLRAGAESRERFIVRTYNHLFGAIVLFAAIEVALFKTGVASVIARAMMGTSWLLVLGAFMLVSWLASRAAHTSVSKPAQYAALGGFVLAQAIVFVPLLYIADMVAPGAIQSAGLATMAGFAGLTAIAFVTRKDFSFLGALLRWGAICALVLIAAGVLFGFQLGTFFSVAMVAFAGAAILYDTSNILHHFPEDRYVGAALELFASVAMLFWHVLRLFISSRN</sequence>
<name>A9GIU0_SORC5</name>
<evidence type="ECO:0000313" key="7">
    <source>
        <dbReference type="EMBL" id="CAN93312.1"/>
    </source>
</evidence>
<keyword evidence="4 6" id="KW-1133">Transmembrane helix</keyword>
<protein>
    <submittedName>
        <fullName evidence="7">Membrane protein</fullName>
    </submittedName>
</protein>
<feature type="transmembrane region" description="Helical" evidence="6">
    <location>
        <begin position="223"/>
        <end position="242"/>
    </location>
</feature>
<gene>
    <name evidence="7" type="ordered locus">sce3153</name>
</gene>
<evidence type="ECO:0000256" key="3">
    <source>
        <dbReference type="ARBA" id="ARBA00022692"/>
    </source>
</evidence>
<dbReference type="KEGG" id="scl:sce3153"/>
<feature type="transmembrane region" description="Helical" evidence="6">
    <location>
        <begin position="107"/>
        <end position="130"/>
    </location>
</feature>
<evidence type="ECO:0000256" key="6">
    <source>
        <dbReference type="RuleBase" id="RU004379"/>
    </source>
</evidence>
<dbReference type="eggNOG" id="COG0670">
    <property type="taxonomic scope" value="Bacteria"/>
</dbReference>
<keyword evidence="8" id="KW-1185">Reference proteome</keyword>
<keyword evidence="5 6" id="KW-0472">Membrane</keyword>
<keyword evidence="3 6" id="KW-0812">Transmembrane</keyword>
<feature type="transmembrane region" description="Helical" evidence="6">
    <location>
        <begin position="71"/>
        <end position="95"/>
    </location>
</feature>
<dbReference type="GO" id="GO:0005886">
    <property type="term" value="C:plasma membrane"/>
    <property type="evidence" value="ECO:0007669"/>
    <property type="project" value="TreeGrafter"/>
</dbReference>
<dbReference type="AlphaFoldDB" id="A9GIU0"/>
<comment type="subcellular location">
    <subcellularLocation>
        <location evidence="1">Membrane</location>
        <topology evidence="1">Multi-pass membrane protein</topology>
    </subcellularLocation>
</comment>
<reference evidence="7 8" key="1">
    <citation type="journal article" date="2007" name="Nat. Biotechnol.">
        <title>Complete genome sequence of the myxobacterium Sorangium cellulosum.</title>
        <authorList>
            <person name="Schneiker S."/>
            <person name="Perlova O."/>
            <person name="Kaiser O."/>
            <person name="Gerth K."/>
            <person name="Alici A."/>
            <person name="Altmeyer M.O."/>
            <person name="Bartels D."/>
            <person name="Bekel T."/>
            <person name="Beyer S."/>
            <person name="Bode E."/>
            <person name="Bode H.B."/>
            <person name="Bolten C.J."/>
            <person name="Choudhuri J.V."/>
            <person name="Doss S."/>
            <person name="Elnakady Y.A."/>
            <person name="Frank B."/>
            <person name="Gaigalat L."/>
            <person name="Goesmann A."/>
            <person name="Groeger C."/>
            <person name="Gross F."/>
            <person name="Jelsbak L."/>
            <person name="Jelsbak L."/>
            <person name="Kalinowski J."/>
            <person name="Kegler C."/>
            <person name="Knauber T."/>
            <person name="Konietzny S."/>
            <person name="Kopp M."/>
            <person name="Krause L."/>
            <person name="Krug D."/>
            <person name="Linke B."/>
            <person name="Mahmud T."/>
            <person name="Martinez-Arias R."/>
            <person name="McHardy A.C."/>
            <person name="Merai M."/>
            <person name="Meyer F."/>
            <person name="Mormann S."/>
            <person name="Munoz-Dorado J."/>
            <person name="Perez J."/>
            <person name="Pradella S."/>
            <person name="Rachid S."/>
            <person name="Raddatz G."/>
            <person name="Rosenau F."/>
            <person name="Rueckert C."/>
            <person name="Sasse F."/>
            <person name="Scharfe M."/>
            <person name="Schuster S.C."/>
            <person name="Suen G."/>
            <person name="Treuner-Lange A."/>
            <person name="Velicer G.J."/>
            <person name="Vorholter F.-J."/>
            <person name="Weissman K.J."/>
            <person name="Welch R.D."/>
            <person name="Wenzel S.C."/>
            <person name="Whitworth D.E."/>
            <person name="Wilhelm S."/>
            <person name="Wittmann C."/>
            <person name="Bloecker H."/>
            <person name="Puehler A."/>
            <person name="Mueller R."/>
        </authorList>
    </citation>
    <scope>NUCLEOTIDE SEQUENCE [LARGE SCALE GENOMIC DNA]</scope>
    <source>
        <strain evidence="8">So ce56</strain>
    </source>
</reference>
<dbReference type="EMBL" id="AM746676">
    <property type="protein sequence ID" value="CAN93312.1"/>
    <property type="molecule type" value="Genomic_DNA"/>
</dbReference>
<feature type="transmembrane region" description="Helical" evidence="6">
    <location>
        <begin position="193"/>
        <end position="211"/>
    </location>
</feature>
<accession>A9GIU0</accession>
<evidence type="ECO:0000313" key="8">
    <source>
        <dbReference type="Proteomes" id="UP000002139"/>
    </source>
</evidence>
<organism evidence="7 8">
    <name type="scientific">Sorangium cellulosum (strain So ce56)</name>
    <name type="common">Polyangium cellulosum (strain So ce56)</name>
    <dbReference type="NCBI Taxonomy" id="448385"/>
    <lineage>
        <taxon>Bacteria</taxon>
        <taxon>Pseudomonadati</taxon>
        <taxon>Myxococcota</taxon>
        <taxon>Polyangia</taxon>
        <taxon>Polyangiales</taxon>
        <taxon>Polyangiaceae</taxon>
        <taxon>Sorangium</taxon>
    </lineage>
</organism>
<proteinExistence type="inferred from homology"/>
<dbReference type="STRING" id="448385.sce3153"/>
<dbReference type="Pfam" id="PF01027">
    <property type="entry name" value="Bax1-I"/>
    <property type="match status" value="1"/>
</dbReference>
<evidence type="ECO:0000256" key="2">
    <source>
        <dbReference type="ARBA" id="ARBA00010350"/>
    </source>
</evidence>
<comment type="similarity">
    <text evidence="2 6">Belongs to the BI1 family.</text>
</comment>